<dbReference type="AlphaFoldDB" id="A0A5B7F386"/>
<sequence length="104" mass="12362">MMNQIVNENTRYRGDDEPARLDLVFTRVQINDDLRYECPLGKNDHVVIEMEAEVNSAYKIGVTRFVPKYNPREEGKKDWFNVRGARAKKKRDEAWKKKMKETEI</sequence>
<protein>
    <submittedName>
        <fullName evidence="1">Uncharacterized protein</fullName>
    </submittedName>
</protein>
<dbReference type="Proteomes" id="UP000324222">
    <property type="component" value="Unassembled WGS sequence"/>
</dbReference>
<keyword evidence="2" id="KW-1185">Reference proteome</keyword>
<accession>A0A5B7F386</accession>
<gene>
    <name evidence="1" type="ORF">E2C01_033365</name>
</gene>
<evidence type="ECO:0000313" key="1">
    <source>
        <dbReference type="EMBL" id="MPC39816.1"/>
    </source>
</evidence>
<name>A0A5B7F386_PORTR</name>
<proteinExistence type="predicted"/>
<evidence type="ECO:0000313" key="2">
    <source>
        <dbReference type="Proteomes" id="UP000324222"/>
    </source>
</evidence>
<organism evidence="1 2">
    <name type="scientific">Portunus trituberculatus</name>
    <name type="common">Swimming crab</name>
    <name type="synonym">Neptunus trituberculatus</name>
    <dbReference type="NCBI Taxonomy" id="210409"/>
    <lineage>
        <taxon>Eukaryota</taxon>
        <taxon>Metazoa</taxon>
        <taxon>Ecdysozoa</taxon>
        <taxon>Arthropoda</taxon>
        <taxon>Crustacea</taxon>
        <taxon>Multicrustacea</taxon>
        <taxon>Malacostraca</taxon>
        <taxon>Eumalacostraca</taxon>
        <taxon>Eucarida</taxon>
        <taxon>Decapoda</taxon>
        <taxon>Pleocyemata</taxon>
        <taxon>Brachyura</taxon>
        <taxon>Eubrachyura</taxon>
        <taxon>Portunoidea</taxon>
        <taxon>Portunidae</taxon>
        <taxon>Portuninae</taxon>
        <taxon>Portunus</taxon>
    </lineage>
</organism>
<comment type="caution">
    <text evidence="1">The sequence shown here is derived from an EMBL/GenBank/DDBJ whole genome shotgun (WGS) entry which is preliminary data.</text>
</comment>
<reference evidence="1 2" key="1">
    <citation type="submission" date="2019-05" db="EMBL/GenBank/DDBJ databases">
        <title>Another draft genome of Portunus trituberculatus and its Hox gene families provides insights of decapod evolution.</title>
        <authorList>
            <person name="Jeong J.-H."/>
            <person name="Song I."/>
            <person name="Kim S."/>
            <person name="Choi T."/>
            <person name="Kim D."/>
            <person name="Ryu S."/>
            <person name="Kim W."/>
        </authorList>
    </citation>
    <scope>NUCLEOTIDE SEQUENCE [LARGE SCALE GENOMIC DNA]</scope>
    <source>
        <tissue evidence="1">Muscle</tissue>
    </source>
</reference>
<dbReference type="EMBL" id="VSRR010004487">
    <property type="protein sequence ID" value="MPC39816.1"/>
    <property type="molecule type" value="Genomic_DNA"/>
</dbReference>